<dbReference type="PANTHER" id="PTHR13194">
    <property type="entry name" value="COMPLEX I INTERMEDIATE-ASSOCIATED PROTEIN 30"/>
    <property type="match status" value="1"/>
</dbReference>
<organism evidence="3 4">
    <name type="scientific">Prosthecochloris marina</name>
    <dbReference type="NCBI Taxonomy" id="2017681"/>
    <lineage>
        <taxon>Bacteria</taxon>
        <taxon>Pseudomonadati</taxon>
        <taxon>Chlorobiota</taxon>
        <taxon>Chlorobiia</taxon>
        <taxon>Chlorobiales</taxon>
        <taxon>Chlorobiaceae</taxon>
        <taxon>Prosthecochloris</taxon>
    </lineage>
</organism>
<dbReference type="Proteomes" id="UP000246278">
    <property type="component" value="Unassembled WGS sequence"/>
</dbReference>
<dbReference type="Pfam" id="PF08547">
    <property type="entry name" value="CIA30"/>
    <property type="match status" value="1"/>
</dbReference>
<evidence type="ECO:0000259" key="2">
    <source>
        <dbReference type="Pfam" id="PF08547"/>
    </source>
</evidence>
<gene>
    <name evidence="3" type="ORF">CR164_10180</name>
</gene>
<dbReference type="AlphaFoldDB" id="A0A317T461"/>
<dbReference type="InterPro" id="IPR013857">
    <property type="entry name" value="NADH-UbQ_OxRdtase-assoc_prot30"/>
</dbReference>
<feature type="domain" description="NADH:ubiquinone oxidoreductase intermediate-associated protein 30" evidence="2">
    <location>
        <begin position="15"/>
        <end position="161"/>
    </location>
</feature>
<dbReference type="Gene3D" id="2.60.120.430">
    <property type="entry name" value="Galactose-binding lectin"/>
    <property type="match status" value="1"/>
</dbReference>
<reference evidence="4" key="1">
    <citation type="submission" date="2017-10" db="EMBL/GenBank/DDBJ databases">
        <authorList>
            <person name="Gaisin V.A."/>
            <person name="Rysina M.S."/>
            <person name="Grouzdev D.S."/>
        </authorList>
    </citation>
    <scope>NUCLEOTIDE SEQUENCE [LARGE SCALE GENOMIC DNA]</scope>
    <source>
        <strain evidence="4">V1</strain>
    </source>
</reference>
<evidence type="ECO:0000256" key="1">
    <source>
        <dbReference type="ARBA" id="ARBA00007884"/>
    </source>
</evidence>
<dbReference type="InterPro" id="IPR039131">
    <property type="entry name" value="NDUFAF1"/>
</dbReference>
<dbReference type="PANTHER" id="PTHR13194:SF19">
    <property type="entry name" value="NAD(P)-BINDING ROSSMANN-FOLD SUPERFAMILY PROTEIN"/>
    <property type="match status" value="1"/>
</dbReference>
<dbReference type="GO" id="GO:0010257">
    <property type="term" value="P:NADH dehydrogenase complex assembly"/>
    <property type="evidence" value="ECO:0007669"/>
    <property type="project" value="TreeGrafter"/>
</dbReference>
<dbReference type="EMBL" id="PDNZ01000007">
    <property type="protein sequence ID" value="PWW81395.1"/>
    <property type="molecule type" value="Genomic_DNA"/>
</dbReference>
<evidence type="ECO:0000313" key="4">
    <source>
        <dbReference type="Proteomes" id="UP000246278"/>
    </source>
</evidence>
<comment type="caution">
    <text evidence="3">The sequence shown here is derived from an EMBL/GenBank/DDBJ whole genome shotgun (WGS) entry which is preliminary data.</text>
</comment>
<keyword evidence="4" id="KW-1185">Reference proteome</keyword>
<protein>
    <submittedName>
        <fullName evidence="3">CIA30 family protein</fullName>
    </submittedName>
</protein>
<evidence type="ECO:0000313" key="3">
    <source>
        <dbReference type="EMBL" id="PWW81395.1"/>
    </source>
</evidence>
<accession>A0A317T461</accession>
<name>A0A317T461_9CHLB</name>
<dbReference type="SUPFAM" id="SSF49785">
    <property type="entry name" value="Galactose-binding domain-like"/>
    <property type="match status" value="1"/>
</dbReference>
<proteinExistence type="inferred from homology"/>
<comment type="similarity">
    <text evidence="1">Belongs to the CIA30 family.</text>
</comment>
<dbReference type="GO" id="GO:0051082">
    <property type="term" value="F:unfolded protein binding"/>
    <property type="evidence" value="ECO:0007669"/>
    <property type="project" value="TreeGrafter"/>
</dbReference>
<dbReference type="RefSeq" id="WP_110023890.1">
    <property type="nucleotide sequence ID" value="NZ_PDNZ01000007.1"/>
</dbReference>
<sequence>MGAQRKIITDFIHPPFLRWTSVNDGVMGGLSDSLMQRSGEGKGVFSGHLSLESNGGFASVRALLPENDFTGYHGIELYIKGDGKRYSFRLRTDLLFDGLVYRQEFDAPVDRWMAVQLPFSDFKPSFRGRTVSDAPPLDPARIFQIGFLLSEKQEGTFRLEVDRIEVFQS</sequence>
<dbReference type="OrthoDB" id="442188at2"/>
<dbReference type="InterPro" id="IPR008979">
    <property type="entry name" value="Galactose-bd-like_sf"/>
</dbReference>